<dbReference type="InterPro" id="IPR011042">
    <property type="entry name" value="6-blade_b-propeller_TolB-like"/>
</dbReference>
<dbReference type="Pfam" id="PF08450">
    <property type="entry name" value="SGL"/>
    <property type="match status" value="1"/>
</dbReference>
<dbReference type="KEGG" id="spar:SPRG_02694"/>
<dbReference type="RefSeq" id="XP_012196647.1">
    <property type="nucleotide sequence ID" value="XM_012341257.1"/>
</dbReference>
<sequence>MGSYLQETLRCKGTKICSPFTREINGKEVIGYVSSGTGEVFAYSEGKHSALAYTGGEPYGAVFDAHGKVHIADCAHAAILRVDLANHSHQPGIVVKVYEEKPFRGPSSIAISPANTTTYFTDSGPLGETTLENPRGSVFCIAANPSGGQILKPLALDCLAHPCAVAVSPDSKLVYVAEMMANRVLRFVQRPPGIYHMSVFYQFAGGLGPSCIACDTAGRVYVGSYDMAGADAANGRIYVLSAQGTLEHVLEVPGQEITGLCVEGTHKMYVTEATTNALHCISLDAILKS</sequence>
<dbReference type="PANTHER" id="PTHR47572:SF5">
    <property type="entry name" value="BLR2277 PROTEIN"/>
    <property type="match status" value="1"/>
</dbReference>
<dbReference type="OrthoDB" id="423498at2759"/>
<dbReference type="InterPro" id="IPR051262">
    <property type="entry name" value="SMP-30/CGR1_Lactonase"/>
</dbReference>
<proteinExistence type="predicted"/>
<dbReference type="InterPro" id="IPR013658">
    <property type="entry name" value="SGL"/>
</dbReference>
<dbReference type="EMBL" id="KK583194">
    <property type="protein sequence ID" value="KDO33003.1"/>
    <property type="molecule type" value="Genomic_DNA"/>
</dbReference>
<evidence type="ECO:0000313" key="2">
    <source>
        <dbReference type="EMBL" id="KDO33003.1"/>
    </source>
</evidence>
<reference evidence="2 3" key="1">
    <citation type="journal article" date="2013" name="PLoS Genet.">
        <title>Distinctive expansion of potential virulence genes in the genome of the oomycete fish pathogen Saprolegnia parasitica.</title>
        <authorList>
            <person name="Jiang R.H."/>
            <person name="de Bruijn I."/>
            <person name="Haas B.J."/>
            <person name="Belmonte R."/>
            <person name="Lobach L."/>
            <person name="Christie J."/>
            <person name="van den Ackerveken G."/>
            <person name="Bottin A."/>
            <person name="Bulone V."/>
            <person name="Diaz-Moreno S.M."/>
            <person name="Dumas B."/>
            <person name="Fan L."/>
            <person name="Gaulin E."/>
            <person name="Govers F."/>
            <person name="Grenville-Briggs L.J."/>
            <person name="Horner N.R."/>
            <person name="Levin J.Z."/>
            <person name="Mammella M."/>
            <person name="Meijer H.J."/>
            <person name="Morris P."/>
            <person name="Nusbaum C."/>
            <person name="Oome S."/>
            <person name="Phillips A.J."/>
            <person name="van Rooyen D."/>
            <person name="Rzeszutek E."/>
            <person name="Saraiva M."/>
            <person name="Secombes C.J."/>
            <person name="Seidl M.F."/>
            <person name="Snel B."/>
            <person name="Stassen J.H."/>
            <person name="Sykes S."/>
            <person name="Tripathy S."/>
            <person name="van den Berg H."/>
            <person name="Vega-Arreguin J.C."/>
            <person name="Wawra S."/>
            <person name="Young S.K."/>
            <person name="Zeng Q."/>
            <person name="Dieguez-Uribeondo J."/>
            <person name="Russ C."/>
            <person name="Tyler B.M."/>
            <person name="van West P."/>
        </authorList>
    </citation>
    <scope>NUCLEOTIDE SEQUENCE [LARGE SCALE GENOMIC DNA]</scope>
    <source>
        <strain evidence="2 3">CBS 223.65</strain>
    </source>
</reference>
<evidence type="ECO:0000259" key="1">
    <source>
        <dbReference type="Pfam" id="PF08450"/>
    </source>
</evidence>
<dbReference type="STRING" id="695850.A0A067CR50"/>
<evidence type="ECO:0000313" key="3">
    <source>
        <dbReference type="Proteomes" id="UP000030745"/>
    </source>
</evidence>
<organism evidence="2 3">
    <name type="scientific">Saprolegnia parasitica (strain CBS 223.65)</name>
    <dbReference type="NCBI Taxonomy" id="695850"/>
    <lineage>
        <taxon>Eukaryota</taxon>
        <taxon>Sar</taxon>
        <taxon>Stramenopiles</taxon>
        <taxon>Oomycota</taxon>
        <taxon>Saprolegniomycetes</taxon>
        <taxon>Saprolegniales</taxon>
        <taxon>Saprolegniaceae</taxon>
        <taxon>Saprolegnia</taxon>
    </lineage>
</organism>
<protein>
    <recommendedName>
        <fullName evidence="1">SMP-30/Gluconolactonase/LRE-like region domain-containing protein</fullName>
    </recommendedName>
</protein>
<dbReference type="OMA" id="NQEGAKD"/>
<name>A0A067CR50_SAPPC</name>
<dbReference type="Proteomes" id="UP000030745">
    <property type="component" value="Unassembled WGS sequence"/>
</dbReference>
<gene>
    <name evidence="2" type="ORF">SPRG_02694</name>
</gene>
<dbReference type="Gene3D" id="2.120.10.30">
    <property type="entry name" value="TolB, C-terminal domain"/>
    <property type="match status" value="1"/>
</dbReference>
<dbReference type="AlphaFoldDB" id="A0A067CR50"/>
<feature type="domain" description="SMP-30/Gluconolactonase/LRE-like region" evidence="1">
    <location>
        <begin position="154"/>
        <end position="273"/>
    </location>
</feature>
<dbReference type="SUPFAM" id="SSF63829">
    <property type="entry name" value="Calcium-dependent phosphotriesterase"/>
    <property type="match status" value="1"/>
</dbReference>
<dbReference type="VEuPathDB" id="FungiDB:SPRG_02694"/>
<dbReference type="PANTHER" id="PTHR47572">
    <property type="entry name" value="LIPOPROTEIN-RELATED"/>
    <property type="match status" value="1"/>
</dbReference>
<keyword evidence="3" id="KW-1185">Reference proteome</keyword>
<accession>A0A067CR50</accession>
<dbReference type="GeneID" id="24125236"/>